<reference evidence="2" key="4">
    <citation type="journal article" date="2015" name="G3 (Bethesda)">
        <title>Genome sequences of three phytopathogenic species of the Magnaporthaceae family of fungi.</title>
        <authorList>
            <person name="Okagaki L.H."/>
            <person name="Nunes C.C."/>
            <person name="Sailsbery J."/>
            <person name="Clay B."/>
            <person name="Brown D."/>
            <person name="John T."/>
            <person name="Oh Y."/>
            <person name="Young N."/>
            <person name="Fitzgerald M."/>
            <person name="Haas B.J."/>
            <person name="Zeng Q."/>
            <person name="Young S."/>
            <person name="Adiconis X."/>
            <person name="Fan L."/>
            <person name="Levin J.Z."/>
            <person name="Mitchell T.K."/>
            <person name="Okubara P.A."/>
            <person name="Farman M.L."/>
            <person name="Kohn L.M."/>
            <person name="Birren B."/>
            <person name="Ma L.-J."/>
            <person name="Dean R.A."/>
        </authorList>
    </citation>
    <scope>NUCLEOTIDE SEQUENCE</scope>
    <source>
        <strain evidence="2">R3-111a-1</strain>
    </source>
</reference>
<dbReference type="VEuPathDB" id="FungiDB:GGTG_12500"/>
<dbReference type="RefSeq" id="XP_009228662.1">
    <property type="nucleotide sequence ID" value="XM_009230398.1"/>
</dbReference>
<dbReference type="HOGENOM" id="CLU_2558426_0_0_1"/>
<accession>J3PG74</accession>
<gene>
    <name evidence="2" type="primary">20352958</name>
    <name evidence="1" type="ORF">GGTG_12500</name>
</gene>
<organism evidence="1">
    <name type="scientific">Gaeumannomyces tritici (strain R3-111a-1)</name>
    <name type="common">Wheat and barley take-all root rot fungus</name>
    <name type="synonym">Gaeumannomyces graminis var. tritici</name>
    <dbReference type="NCBI Taxonomy" id="644352"/>
    <lineage>
        <taxon>Eukaryota</taxon>
        <taxon>Fungi</taxon>
        <taxon>Dikarya</taxon>
        <taxon>Ascomycota</taxon>
        <taxon>Pezizomycotina</taxon>
        <taxon>Sordariomycetes</taxon>
        <taxon>Sordariomycetidae</taxon>
        <taxon>Magnaporthales</taxon>
        <taxon>Magnaporthaceae</taxon>
        <taxon>Gaeumannomyces</taxon>
    </lineage>
</organism>
<evidence type="ECO:0000313" key="3">
    <source>
        <dbReference type="Proteomes" id="UP000006039"/>
    </source>
</evidence>
<reference evidence="3" key="1">
    <citation type="submission" date="2010-07" db="EMBL/GenBank/DDBJ databases">
        <title>The genome sequence of Gaeumannomyces graminis var. tritici strain R3-111a-1.</title>
        <authorList>
            <consortium name="The Broad Institute Genome Sequencing Platform"/>
            <person name="Ma L.-J."/>
            <person name="Dead R."/>
            <person name="Young S."/>
            <person name="Zeng Q."/>
            <person name="Koehrsen M."/>
            <person name="Alvarado L."/>
            <person name="Berlin A."/>
            <person name="Chapman S.B."/>
            <person name="Chen Z."/>
            <person name="Freedman E."/>
            <person name="Gellesch M."/>
            <person name="Goldberg J."/>
            <person name="Griggs A."/>
            <person name="Gujja S."/>
            <person name="Heilman E.R."/>
            <person name="Heiman D."/>
            <person name="Hepburn T."/>
            <person name="Howarth C."/>
            <person name="Jen D."/>
            <person name="Larson L."/>
            <person name="Mehta T."/>
            <person name="Neiman D."/>
            <person name="Pearson M."/>
            <person name="Roberts A."/>
            <person name="Saif S."/>
            <person name="Shea T."/>
            <person name="Shenoy N."/>
            <person name="Sisk P."/>
            <person name="Stolte C."/>
            <person name="Sykes S."/>
            <person name="Walk T."/>
            <person name="White J."/>
            <person name="Yandava C."/>
            <person name="Haas B."/>
            <person name="Nusbaum C."/>
            <person name="Birren B."/>
        </authorList>
    </citation>
    <scope>NUCLEOTIDE SEQUENCE [LARGE SCALE GENOMIC DNA]</scope>
    <source>
        <strain evidence="3">R3-111a-1</strain>
    </source>
</reference>
<dbReference type="GeneID" id="20352958"/>
<keyword evidence="3" id="KW-1185">Reference proteome</keyword>
<dbReference type="Proteomes" id="UP000006039">
    <property type="component" value="Unassembled WGS sequence"/>
</dbReference>
<reference evidence="2" key="5">
    <citation type="submission" date="2018-04" db="UniProtKB">
        <authorList>
            <consortium name="EnsemblFungi"/>
        </authorList>
    </citation>
    <scope>IDENTIFICATION</scope>
    <source>
        <strain evidence="2">R3-111a-1</strain>
    </source>
</reference>
<dbReference type="AlphaFoldDB" id="J3PG74"/>
<reference evidence="1" key="2">
    <citation type="submission" date="2010-07" db="EMBL/GenBank/DDBJ databases">
        <authorList>
            <consortium name="The Broad Institute Genome Sequencing Platform"/>
            <consortium name="Broad Institute Genome Sequencing Center for Infectious Disease"/>
            <person name="Ma L.-J."/>
            <person name="Dead R."/>
            <person name="Young S."/>
            <person name="Zeng Q."/>
            <person name="Koehrsen M."/>
            <person name="Alvarado L."/>
            <person name="Berlin A."/>
            <person name="Chapman S.B."/>
            <person name="Chen Z."/>
            <person name="Freedman E."/>
            <person name="Gellesch M."/>
            <person name="Goldberg J."/>
            <person name="Griggs A."/>
            <person name="Gujja S."/>
            <person name="Heilman E.R."/>
            <person name="Heiman D."/>
            <person name="Hepburn T."/>
            <person name="Howarth C."/>
            <person name="Jen D."/>
            <person name="Larson L."/>
            <person name="Mehta T."/>
            <person name="Neiman D."/>
            <person name="Pearson M."/>
            <person name="Roberts A."/>
            <person name="Saif S."/>
            <person name="Shea T."/>
            <person name="Shenoy N."/>
            <person name="Sisk P."/>
            <person name="Stolte C."/>
            <person name="Sykes S."/>
            <person name="Walk T."/>
            <person name="White J."/>
            <person name="Yandava C."/>
            <person name="Haas B."/>
            <person name="Nusbaum C."/>
            <person name="Birren B."/>
        </authorList>
    </citation>
    <scope>NUCLEOTIDE SEQUENCE</scope>
    <source>
        <strain evidence="1">R3-111a-1</strain>
    </source>
</reference>
<proteinExistence type="predicted"/>
<dbReference type="EnsemblFungi" id="EJT69614">
    <property type="protein sequence ID" value="EJT69614"/>
    <property type="gene ID" value="GGTG_12500"/>
</dbReference>
<protein>
    <submittedName>
        <fullName evidence="1 2">Uncharacterized protein</fullName>
    </submittedName>
</protein>
<reference evidence="1" key="3">
    <citation type="submission" date="2010-09" db="EMBL/GenBank/DDBJ databases">
        <title>Annotation of Gaeumannomyces graminis var. tritici R3-111a-1.</title>
        <authorList>
            <consortium name="The Broad Institute Genome Sequencing Platform"/>
            <person name="Ma L.-J."/>
            <person name="Dead R."/>
            <person name="Young S.K."/>
            <person name="Zeng Q."/>
            <person name="Gargeya S."/>
            <person name="Fitzgerald M."/>
            <person name="Haas B."/>
            <person name="Abouelleil A."/>
            <person name="Alvarado L."/>
            <person name="Arachchi H.M."/>
            <person name="Berlin A."/>
            <person name="Brown A."/>
            <person name="Chapman S.B."/>
            <person name="Chen Z."/>
            <person name="Dunbar C."/>
            <person name="Freedman E."/>
            <person name="Gearin G."/>
            <person name="Gellesch M."/>
            <person name="Goldberg J."/>
            <person name="Griggs A."/>
            <person name="Gujja S."/>
            <person name="Heiman D."/>
            <person name="Howarth C."/>
            <person name="Larson L."/>
            <person name="Lui A."/>
            <person name="MacDonald P.J.P."/>
            <person name="Mehta T."/>
            <person name="Montmayeur A."/>
            <person name="Murphy C."/>
            <person name="Neiman D."/>
            <person name="Pearson M."/>
            <person name="Priest M."/>
            <person name="Roberts A."/>
            <person name="Saif S."/>
            <person name="Shea T."/>
            <person name="Shenoy N."/>
            <person name="Sisk P."/>
            <person name="Stolte C."/>
            <person name="Sykes S."/>
            <person name="Yandava C."/>
            <person name="Wortman J."/>
            <person name="Nusbaum C."/>
            <person name="Birren B."/>
        </authorList>
    </citation>
    <scope>NUCLEOTIDE SEQUENCE</scope>
    <source>
        <strain evidence="1">R3-111a-1</strain>
    </source>
</reference>
<name>J3PG74_GAET3</name>
<evidence type="ECO:0000313" key="1">
    <source>
        <dbReference type="EMBL" id="EJT69614.1"/>
    </source>
</evidence>
<sequence length="82" mass="9065">MDLQPSCLVDGNRRRLRCKVSLRTIYASPRFSFGKALFFNVNVMRHLLNGLTPGDSPRLVSLPKQGHEPCANAESAASGWHA</sequence>
<evidence type="ECO:0000313" key="2">
    <source>
        <dbReference type="EnsemblFungi" id="EJT69614"/>
    </source>
</evidence>
<dbReference type="EMBL" id="GL385403">
    <property type="protein sequence ID" value="EJT69614.1"/>
    <property type="molecule type" value="Genomic_DNA"/>
</dbReference>